<proteinExistence type="predicted"/>
<protein>
    <submittedName>
        <fullName evidence="1">Uncharacterized protein</fullName>
    </submittedName>
</protein>
<reference evidence="1 2" key="1">
    <citation type="submission" date="2024-09" db="EMBL/GenBank/DDBJ databases">
        <title>Chromosome-scale assembly of Riccia fluitans.</title>
        <authorList>
            <person name="Paukszto L."/>
            <person name="Sawicki J."/>
            <person name="Karawczyk K."/>
            <person name="Piernik-Szablinska J."/>
            <person name="Szczecinska M."/>
            <person name="Mazdziarz M."/>
        </authorList>
    </citation>
    <scope>NUCLEOTIDE SEQUENCE [LARGE SCALE GENOMIC DNA]</scope>
    <source>
        <strain evidence="1">Rf_01</strain>
        <tissue evidence="1">Aerial parts of the thallus</tissue>
    </source>
</reference>
<dbReference type="AlphaFoldDB" id="A0ABD1ZJC3"/>
<dbReference type="Proteomes" id="UP001605036">
    <property type="component" value="Unassembled WGS sequence"/>
</dbReference>
<evidence type="ECO:0000313" key="2">
    <source>
        <dbReference type="Proteomes" id="UP001605036"/>
    </source>
</evidence>
<gene>
    <name evidence="1" type="ORF">R1flu_019148</name>
</gene>
<keyword evidence="2" id="KW-1185">Reference proteome</keyword>
<accession>A0ABD1ZJC3</accession>
<name>A0ABD1ZJC3_9MARC</name>
<comment type="caution">
    <text evidence="1">The sequence shown here is derived from an EMBL/GenBank/DDBJ whole genome shotgun (WGS) entry which is preliminary data.</text>
</comment>
<dbReference type="EMBL" id="JBHFFA010000001">
    <property type="protein sequence ID" value="KAL2651020.1"/>
    <property type="molecule type" value="Genomic_DNA"/>
</dbReference>
<organism evidence="1 2">
    <name type="scientific">Riccia fluitans</name>
    <dbReference type="NCBI Taxonomy" id="41844"/>
    <lineage>
        <taxon>Eukaryota</taxon>
        <taxon>Viridiplantae</taxon>
        <taxon>Streptophyta</taxon>
        <taxon>Embryophyta</taxon>
        <taxon>Marchantiophyta</taxon>
        <taxon>Marchantiopsida</taxon>
        <taxon>Marchantiidae</taxon>
        <taxon>Marchantiales</taxon>
        <taxon>Ricciaceae</taxon>
        <taxon>Riccia</taxon>
    </lineage>
</organism>
<sequence length="288" mass="31461">MSCSVPHQIPHQKPLQTYLHGELAGGKGRVEISGIAAPAFYFSKAGRQFVKGDGPRFLATLRRRGRQEPLLLNHKGPCREVIPELTGDVGAIRSIHLRALVLWRRAPFKFMVGPSNTTVRLTARAEASVGSGKPFRVERRGYGRELHHIGVRRSYRQIADPGEGGCVVVAAASSCGTAWQIGLQIDFVTRSQRQSGAISGAPPPTFTSPPFACSVCRGVSIRSFTHDLSVSSLCHPRGLERMMRREEWNGGEEGGGGDVGLDWTEKEATISIISNFLGRSLSRWTANY</sequence>
<evidence type="ECO:0000313" key="1">
    <source>
        <dbReference type="EMBL" id="KAL2651020.1"/>
    </source>
</evidence>